<accession>A0ABW0M3N0</accession>
<dbReference type="SUPFAM" id="SSF56925">
    <property type="entry name" value="OMPA-like"/>
    <property type="match status" value="1"/>
</dbReference>
<dbReference type="Proteomes" id="UP001596045">
    <property type="component" value="Unassembled WGS sequence"/>
</dbReference>
<feature type="signal peptide" evidence="2">
    <location>
        <begin position="1"/>
        <end position="28"/>
    </location>
</feature>
<dbReference type="RefSeq" id="WP_378994453.1">
    <property type="nucleotide sequence ID" value="NZ_JBHSMT010000005.1"/>
</dbReference>
<keyword evidence="4" id="KW-1185">Reference proteome</keyword>
<dbReference type="Pfam" id="PF03922">
    <property type="entry name" value="OmpW"/>
    <property type="match status" value="1"/>
</dbReference>
<reference evidence="4" key="1">
    <citation type="journal article" date="2019" name="Int. J. Syst. Evol. Microbiol.">
        <title>The Global Catalogue of Microorganisms (GCM) 10K type strain sequencing project: providing services to taxonomists for standard genome sequencing and annotation.</title>
        <authorList>
            <consortium name="The Broad Institute Genomics Platform"/>
            <consortium name="The Broad Institute Genome Sequencing Center for Infectious Disease"/>
            <person name="Wu L."/>
            <person name="Ma J."/>
        </authorList>
    </citation>
    <scope>NUCLEOTIDE SEQUENCE [LARGE SCALE GENOMIC DNA]</scope>
    <source>
        <strain evidence="4">JCM 17066</strain>
    </source>
</reference>
<protein>
    <submittedName>
        <fullName evidence="3">OmpW family protein</fullName>
    </submittedName>
</protein>
<name>A0ABW0M3N0_9BURK</name>
<evidence type="ECO:0000256" key="1">
    <source>
        <dbReference type="ARBA" id="ARBA00004442"/>
    </source>
</evidence>
<gene>
    <name evidence="3" type="ORF">ACFPM8_02090</name>
</gene>
<feature type="chain" id="PRO_5045496357" evidence="2">
    <location>
        <begin position="29"/>
        <end position="246"/>
    </location>
</feature>
<dbReference type="EMBL" id="JBHSMT010000005">
    <property type="protein sequence ID" value="MFC5472739.1"/>
    <property type="molecule type" value="Genomic_DNA"/>
</dbReference>
<evidence type="ECO:0000256" key="2">
    <source>
        <dbReference type="SAM" id="SignalP"/>
    </source>
</evidence>
<dbReference type="PANTHER" id="PTHR36920">
    <property type="match status" value="1"/>
</dbReference>
<evidence type="ECO:0000313" key="4">
    <source>
        <dbReference type="Proteomes" id="UP001596045"/>
    </source>
</evidence>
<comment type="subcellular location">
    <subcellularLocation>
        <location evidence="1">Cell outer membrane</location>
    </subcellularLocation>
</comment>
<sequence>MKMQFMSKRLGVVTAGFAMFSAVDMAQAQTAGSNVISVGWLHAAPQNQSTPLTVNSINGMPVNLVEIGTGFAAQKTDTLGFTFAHYVTDDISVEAVAGYPNYLKFEGTGTLSSFGVLGKAKPIAPIILLRYHFFDAQTKFRPYVGLGVNYTKFIDAQVSNNDFVTSKMGPGGSATVHATSSWSPAFSAGANYAIDDHWSVGLSVSYVPVKTTATLTGTTAGGTVIDSTATLKIRPVMTFLNVGYRF</sequence>
<organism evidence="3 4">
    <name type="scientific">Paraherbaspirillum soli</name>
    <dbReference type="NCBI Taxonomy" id="631222"/>
    <lineage>
        <taxon>Bacteria</taxon>
        <taxon>Pseudomonadati</taxon>
        <taxon>Pseudomonadota</taxon>
        <taxon>Betaproteobacteria</taxon>
        <taxon>Burkholderiales</taxon>
        <taxon>Oxalobacteraceae</taxon>
        <taxon>Paraherbaspirillum</taxon>
    </lineage>
</organism>
<proteinExistence type="predicted"/>
<dbReference type="InterPro" id="IPR005618">
    <property type="entry name" value="OMPW"/>
</dbReference>
<comment type="caution">
    <text evidence="3">The sequence shown here is derived from an EMBL/GenBank/DDBJ whole genome shotgun (WGS) entry which is preliminary data.</text>
</comment>
<dbReference type="PANTHER" id="PTHR36920:SF1">
    <property type="entry name" value="OUTER MEMBRANE PROTEIN W"/>
    <property type="match status" value="1"/>
</dbReference>
<dbReference type="Gene3D" id="2.40.160.20">
    <property type="match status" value="1"/>
</dbReference>
<dbReference type="InterPro" id="IPR011250">
    <property type="entry name" value="OMP/PagP_B-barrel"/>
</dbReference>
<evidence type="ECO:0000313" key="3">
    <source>
        <dbReference type="EMBL" id="MFC5472739.1"/>
    </source>
</evidence>
<keyword evidence="2" id="KW-0732">Signal</keyword>